<evidence type="ECO:0008006" key="4">
    <source>
        <dbReference type="Google" id="ProtNLM"/>
    </source>
</evidence>
<protein>
    <recommendedName>
        <fullName evidence="4">DUF4378 domain-containing protein</fullName>
    </recommendedName>
</protein>
<dbReference type="PANTHER" id="PTHR37613:SF4">
    <property type="entry name" value="DUF4378 DOMAIN-CONTAINING PROTEIN"/>
    <property type="match status" value="1"/>
</dbReference>
<dbReference type="AlphaFoldDB" id="A0AAN9R3D4"/>
<proteinExistence type="predicted"/>
<name>A0AAN9R3D4_PHACN</name>
<evidence type="ECO:0000313" key="3">
    <source>
        <dbReference type="Proteomes" id="UP001374584"/>
    </source>
</evidence>
<organism evidence="2 3">
    <name type="scientific">Phaseolus coccineus</name>
    <name type="common">Scarlet runner bean</name>
    <name type="synonym">Phaseolus multiflorus</name>
    <dbReference type="NCBI Taxonomy" id="3886"/>
    <lineage>
        <taxon>Eukaryota</taxon>
        <taxon>Viridiplantae</taxon>
        <taxon>Streptophyta</taxon>
        <taxon>Embryophyta</taxon>
        <taxon>Tracheophyta</taxon>
        <taxon>Spermatophyta</taxon>
        <taxon>Magnoliopsida</taxon>
        <taxon>eudicotyledons</taxon>
        <taxon>Gunneridae</taxon>
        <taxon>Pentapetalae</taxon>
        <taxon>rosids</taxon>
        <taxon>fabids</taxon>
        <taxon>Fabales</taxon>
        <taxon>Fabaceae</taxon>
        <taxon>Papilionoideae</taxon>
        <taxon>50 kb inversion clade</taxon>
        <taxon>NPAAA clade</taxon>
        <taxon>indigoferoid/millettioid clade</taxon>
        <taxon>Phaseoleae</taxon>
        <taxon>Phaseolus</taxon>
    </lineage>
</organism>
<dbReference type="PANTHER" id="PTHR37613">
    <property type="entry name" value="DUF4378 DOMAIN PROTEIN"/>
    <property type="match status" value="1"/>
</dbReference>
<feature type="region of interest" description="Disordered" evidence="1">
    <location>
        <begin position="83"/>
        <end position="102"/>
    </location>
</feature>
<evidence type="ECO:0000313" key="2">
    <source>
        <dbReference type="EMBL" id="KAK7352503.1"/>
    </source>
</evidence>
<gene>
    <name evidence="2" type="ORF">VNO80_17925</name>
</gene>
<comment type="caution">
    <text evidence="2">The sequence shown here is derived from an EMBL/GenBank/DDBJ whole genome shotgun (WGS) entry which is preliminary data.</text>
</comment>
<sequence>MASPKAKSGKRLGEFLKEQQDPFILHLYLLERGYSTNGESVKNKKREPLFQFSKVLTTLHKKFVFHTHNCIVIRNSPIIHQHVHHSPPAEAESSDQTIEETDRFSFSTATNSTVYLSCSDIDEDGTSLSPEKDKALFSPNTCHSSNIGILESQQTTDNEKLQQRCLEGDSVPDCRSSMSITEATLKPDVSGMEEKRNNCCVFVPKKMAEDSVLSVALWSSLIQSAKREKCSKELGELLRANANADANACQVLKSKTFLLKLKQVVFYCVREISVNVWRKECREEECLKESRGGEELGKIIWLRRRELGEKETNGITNLLSLDEWNEFKPQVRHICVEIAEALFERLTQDILAEMIQLYSAPTL</sequence>
<dbReference type="Proteomes" id="UP001374584">
    <property type="component" value="Unassembled WGS sequence"/>
</dbReference>
<evidence type="ECO:0000256" key="1">
    <source>
        <dbReference type="SAM" id="MobiDB-lite"/>
    </source>
</evidence>
<keyword evidence="3" id="KW-1185">Reference proteome</keyword>
<accession>A0AAN9R3D4</accession>
<dbReference type="EMBL" id="JAYMYR010000007">
    <property type="protein sequence ID" value="KAK7352503.1"/>
    <property type="molecule type" value="Genomic_DNA"/>
</dbReference>
<reference evidence="2 3" key="1">
    <citation type="submission" date="2024-01" db="EMBL/GenBank/DDBJ databases">
        <title>The genomes of 5 underutilized Papilionoideae crops provide insights into root nodulation and disease resistanc.</title>
        <authorList>
            <person name="Jiang F."/>
        </authorList>
    </citation>
    <scope>NUCLEOTIDE SEQUENCE [LARGE SCALE GENOMIC DNA]</scope>
    <source>
        <strain evidence="2">JINMINGXINNONG_FW02</strain>
        <tissue evidence="2">Leaves</tissue>
    </source>
</reference>